<dbReference type="PANTHER" id="PTHR31731">
    <property type="match status" value="1"/>
</dbReference>
<comment type="caution">
    <text evidence="3">The sequence shown here is derived from an EMBL/GenBank/DDBJ whole genome shotgun (WGS) entry which is preliminary data.</text>
</comment>
<keyword evidence="1" id="KW-0812">Transmembrane</keyword>
<evidence type="ECO:0000259" key="2">
    <source>
        <dbReference type="SMART" id="SM00499"/>
    </source>
</evidence>
<reference evidence="3" key="1">
    <citation type="submission" date="2022-04" db="EMBL/GenBank/DDBJ databases">
        <title>Carnegiea gigantea Genome sequencing and assembly v2.</title>
        <authorList>
            <person name="Copetti D."/>
            <person name="Sanderson M.J."/>
            <person name="Burquez A."/>
            <person name="Wojciechowski M.F."/>
        </authorList>
    </citation>
    <scope>NUCLEOTIDE SEQUENCE</scope>
    <source>
        <strain evidence="3">SGP5-SGP5p</strain>
        <tissue evidence="3">Aerial part</tissue>
    </source>
</reference>
<dbReference type="InterPro" id="IPR027923">
    <property type="entry name" value="Hydrophob_seed_dom"/>
</dbReference>
<keyword evidence="1" id="KW-1133">Transmembrane helix</keyword>
<dbReference type="InterPro" id="IPR016140">
    <property type="entry name" value="Bifunc_inhib/LTP/seed_store"/>
</dbReference>
<dbReference type="Gene3D" id="1.10.110.10">
    <property type="entry name" value="Plant lipid-transfer and hydrophobic proteins"/>
    <property type="match status" value="2"/>
</dbReference>
<protein>
    <recommendedName>
        <fullName evidence="2">Bifunctional inhibitor/plant lipid transfer protein/seed storage helical domain-containing protein</fullName>
    </recommendedName>
</protein>
<keyword evidence="4" id="KW-1185">Reference proteome</keyword>
<dbReference type="OrthoDB" id="696558at2759"/>
<gene>
    <name evidence="3" type="ORF">Cgig2_028749</name>
</gene>
<sequence>MIVITSQFKDEVGKTQFKLVTMDTTVKTTKLMATTLIFALLVLSTTRNAYRDCPATPSCAIPASPPPIPRIPPLTTPAPLATPSEPSCPPARDPGMSHCPRHVLKFGVCADIPGLVHAIIGNPPSGTKCCAVFRGMAKMEMAMCLCIAIKAKVLGINLNVPVVCTVILSASRCCQLLVADNITKKLMVMVNPPMFSIFMVFSFVGVVYSDCPLPATPMNCSELIPPPLSSNNPPSPKPEPALTSCPRDVLKFGTCLDIPGLVRMVMGAPPSGIPCCAMLGGMARMEMAICLCTAIKANILGVYLNVPIAYSVVLSACQQTTPPGFKCEMD</sequence>
<name>A0A9Q1GV68_9CARY</name>
<dbReference type="AlphaFoldDB" id="A0A9Q1GV68"/>
<dbReference type="EMBL" id="JAKOGI010001170">
    <property type="protein sequence ID" value="KAJ8427225.1"/>
    <property type="molecule type" value="Genomic_DNA"/>
</dbReference>
<dbReference type="SUPFAM" id="SSF47699">
    <property type="entry name" value="Bifunctional inhibitor/lipid-transfer protein/seed storage 2S albumin"/>
    <property type="match status" value="2"/>
</dbReference>
<feature type="transmembrane region" description="Helical" evidence="1">
    <location>
        <begin position="186"/>
        <end position="208"/>
    </location>
</feature>
<evidence type="ECO:0000256" key="1">
    <source>
        <dbReference type="SAM" id="Phobius"/>
    </source>
</evidence>
<evidence type="ECO:0000313" key="4">
    <source>
        <dbReference type="Proteomes" id="UP001153076"/>
    </source>
</evidence>
<dbReference type="SMART" id="SM00499">
    <property type="entry name" value="AAI"/>
    <property type="match status" value="2"/>
</dbReference>
<proteinExistence type="predicted"/>
<feature type="domain" description="Bifunctional inhibitor/plant lipid transfer protein/seed storage helical" evidence="2">
    <location>
        <begin position="245"/>
        <end position="327"/>
    </location>
</feature>
<organism evidence="3 4">
    <name type="scientific">Carnegiea gigantea</name>
    <dbReference type="NCBI Taxonomy" id="171969"/>
    <lineage>
        <taxon>Eukaryota</taxon>
        <taxon>Viridiplantae</taxon>
        <taxon>Streptophyta</taxon>
        <taxon>Embryophyta</taxon>
        <taxon>Tracheophyta</taxon>
        <taxon>Spermatophyta</taxon>
        <taxon>Magnoliopsida</taxon>
        <taxon>eudicotyledons</taxon>
        <taxon>Gunneridae</taxon>
        <taxon>Pentapetalae</taxon>
        <taxon>Caryophyllales</taxon>
        <taxon>Cactineae</taxon>
        <taxon>Cactaceae</taxon>
        <taxon>Cactoideae</taxon>
        <taxon>Echinocereeae</taxon>
        <taxon>Carnegiea</taxon>
    </lineage>
</organism>
<feature type="domain" description="Bifunctional inhibitor/plant lipid transfer protein/seed storage helical" evidence="2">
    <location>
        <begin position="99"/>
        <end position="173"/>
    </location>
</feature>
<dbReference type="Pfam" id="PF14547">
    <property type="entry name" value="Hydrophob_seed"/>
    <property type="match status" value="2"/>
</dbReference>
<dbReference type="CDD" id="cd01958">
    <property type="entry name" value="HPS_like"/>
    <property type="match status" value="2"/>
</dbReference>
<evidence type="ECO:0000313" key="3">
    <source>
        <dbReference type="EMBL" id="KAJ8427225.1"/>
    </source>
</evidence>
<accession>A0A9Q1GV68</accession>
<dbReference type="InterPro" id="IPR036312">
    <property type="entry name" value="Bifun_inhib/LTP/seed_sf"/>
</dbReference>
<dbReference type="InterPro" id="IPR051636">
    <property type="entry name" value="Plant_LTP/defense-related"/>
</dbReference>
<keyword evidence="1" id="KW-0472">Membrane</keyword>
<dbReference type="Proteomes" id="UP001153076">
    <property type="component" value="Unassembled WGS sequence"/>
</dbReference>